<feature type="transmembrane region" description="Helical" evidence="1">
    <location>
        <begin position="12"/>
        <end position="33"/>
    </location>
</feature>
<gene>
    <name evidence="2" type="ORF">KP509_26G034300</name>
</gene>
<dbReference type="Proteomes" id="UP000825935">
    <property type="component" value="Chromosome 26"/>
</dbReference>
<sequence length="127" mass="14316">MQGTVCEATGLGGAISTVLSAVLYLGDFIATILTLRTYYHYQFVCPHLPQSSDLLRHDPVCRAVDVNSSLYNIGILFWWCIFWLVVGHLSYAVLFYYFSHHRIIRIAFVLPLAALSLALRSNAVLQH</sequence>
<proteinExistence type="predicted"/>
<reference evidence="2" key="1">
    <citation type="submission" date="2021-08" db="EMBL/GenBank/DDBJ databases">
        <title>WGS assembly of Ceratopteris richardii.</title>
        <authorList>
            <person name="Marchant D.B."/>
            <person name="Chen G."/>
            <person name="Jenkins J."/>
            <person name="Shu S."/>
            <person name="Leebens-Mack J."/>
            <person name="Grimwood J."/>
            <person name="Schmutz J."/>
            <person name="Soltis P."/>
            <person name="Soltis D."/>
            <person name="Chen Z.-H."/>
        </authorList>
    </citation>
    <scope>NUCLEOTIDE SEQUENCE</scope>
    <source>
        <strain evidence="2">Whitten #5841</strain>
        <tissue evidence="2">Leaf</tissue>
    </source>
</reference>
<evidence type="ECO:0000256" key="1">
    <source>
        <dbReference type="SAM" id="Phobius"/>
    </source>
</evidence>
<keyword evidence="1" id="KW-0812">Transmembrane</keyword>
<keyword evidence="1" id="KW-0472">Membrane</keyword>
<evidence type="ECO:0000313" key="2">
    <source>
        <dbReference type="EMBL" id="KAH7296684.1"/>
    </source>
</evidence>
<keyword evidence="3" id="KW-1185">Reference proteome</keyword>
<protein>
    <submittedName>
        <fullName evidence="2">Uncharacterized protein</fullName>
    </submittedName>
</protein>
<organism evidence="2 3">
    <name type="scientific">Ceratopteris richardii</name>
    <name type="common">Triangle waterfern</name>
    <dbReference type="NCBI Taxonomy" id="49495"/>
    <lineage>
        <taxon>Eukaryota</taxon>
        <taxon>Viridiplantae</taxon>
        <taxon>Streptophyta</taxon>
        <taxon>Embryophyta</taxon>
        <taxon>Tracheophyta</taxon>
        <taxon>Polypodiopsida</taxon>
        <taxon>Polypodiidae</taxon>
        <taxon>Polypodiales</taxon>
        <taxon>Pteridineae</taxon>
        <taxon>Pteridaceae</taxon>
        <taxon>Parkerioideae</taxon>
        <taxon>Ceratopteris</taxon>
    </lineage>
</organism>
<keyword evidence="1" id="KW-1133">Transmembrane helix</keyword>
<dbReference type="EMBL" id="CM035431">
    <property type="protein sequence ID" value="KAH7296684.1"/>
    <property type="molecule type" value="Genomic_DNA"/>
</dbReference>
<accession>A0A8T2RLI7</accession>
<comment type="caution">
    <text evidence="2">The sequence shown here is derived from an EMBL/GenBank/DDBJ whole genome shotgun (WGS) entry which is preliminary data.</text>
</comment>
<evidence type="ECO:0000313" key="3">
    <source>
        <dbReference type="Proteomes" id="UP000825935"/>
    </source>
</evidence>
<feature type="transmembrane region" description="Helical" evidence="1">
    <location>
        <begin position="76"/>
        <end position="97"/>
    </location>
</feature>
<name>A0A8T2RLI7_CERRI</name>
<dbReference type="AlphaFoldDB" id="A0A8T2RLI7"/>